<evidence type="ECO:0000256" key="5">
    <source>
        <dbReference type="ARBA" id="ARBA00022723"/>
    </source>
</evidence>
<keyword evidence="9" id="KW-0828">Tyrosine catabolism</keyword>
<feature type="domain" description="Fumarylacetoacetase N-terminal" evidence="12">
    <location>
        <begin position="11"/>
        <end position="96"/>
    </location>
</feature>
<keyword evidence="5" id="KW-0479">Metal-binding</keyword>
<dbReference type="InterPro" id="IPR036462">
    <property type="entry name" value="Fumarylacetoacetase_N_sf"/>
</dbReference>
<dbReference type="Gene3D" id="3.90.850.10">
    <property type="entry name" value="Fumarylacetoacetase-like, C-terminal domain"/>
    <property type="match status" value="1"/>
</dbReference>
<evidence type="ECO:0000256" key="8">
    <source>
        <dbReference type="ARBA" id="ARBA00022842"/>
    </source>
</evidence>
<organism evidence="13 14">
    <name type="scientific">Actinomadura graeca</name>
    <dbReference type="NCBI Taxonomy" id="2750812"/>
    <lineage>
        <taxon>Bacteria</taxon>
        <taxon>Bacillati</taxon>
        <taxon>Actinomycetota</taxon>
        <taxon>Actinomycetes</taxon>
        <taxon>Streptosporangiales</taxon>
        <taxon>Thermomonosporaceae</taxon>
        <taxon>Actinomadura</taxon>
    </lineage>
</organism>
<proteinExistence type="predicted"/>
<dbReference type="InterPro" id="IPR015377">
    <property type="entry name" value="Fumarylacetoacetase_N"/>
</dbReference>
<dbReference type="SUPFAM" id="SSF56529">
    <property type="entry name" value="FAH"/>
    <property type="match status" value="1"/>
</dbReference>
<dbReference type="PANTHER" id="PTHR43069">
    <property type="entry name" value="FUMARYLACETOACETASE"/>
    <property type="match status" value="1"/>
</dbReference>
<dbReference type="Pfam" id="PF01557">
    <property type="entry name" value="FAA_hydrolase"/>
    <property type="match status" value="1"/>
</dbReference>
<dbReference type="InterPro" id="IPR011234">
    <property type="entry name" value="Fumarylacetoacetase-like_C"/>
</dbReference>
<reference evidence="13" key="1">
    <citation type="submission" date="2020-07" db="EMBL/GenBank/DDBJ databases">
        <authorList>
            <person name="Tarantini F.S."/>
            <person name="Hong K.W."/>
            <person name="Chan K.G."/>
        </authorList>
    </citation>
    <scope>NUCLEOTIDE SEQUENCE</scope>
    <source>
        <strain evidence="13">32-07</strain>
    </source>
</reference>
<keyword evidence="7" id="KW-0106">Calcium</keyword>
<accession>A0ABX8QQQ3</accession>
<feature type="domain" description="Fumarylacetoacetase-like C-terminal" evidence="11">
    <location>
        <begin position="129"/>
        <end position="362"/>
    </location>
</feature>
<dbReference type="PANTHER" id="PTHR43069:SF2">
    <property type="entry name" value="FUMARYLACETOACETASE"/>
    <property type="match status" value="1"/>
</dbReference>
<dbReference type="SUPFAM" id="SSF63433">
    <property type="entry name" value="Fumarylacetoacetate hydrolase, FAH, N-terminal domain"/>
    <property type="match status" value="1"/>
</dbReference>
<comment type="cofactor">
    <cofactor evidence="2">
        <name>Mg(2+)</name>
        <dbReference type="ChEBI" id="CHEBI:18420"/>
    </cofactor>
</comment>
<dbReference type="EMBL" id="CP059572">
    <property type="protein sequence ID" value="QXJ21126.1"/>
    <property type="molecule type" value="Genomic_DNA"/>
</dbReference>
<dbReference type="RefSeq" id="WP_231334259.1">
    <property type="nucleotide sequence ID" value="NZ_CP059572.1"/>
</dbReference>
<dbReference type="Proteomes" id="UP001049518">
    <property type="component" value="Chromosome"/>
</dbReference>
<keyword evidence="8" id="KW-0460">Magnesium</keyword>
<evidence type="ECO:0000256" key="1">
    <source>
        <dbReference type="ARBA" id="ARBA00001913"/>
    </source>
</evidence>
<evidence type="ECO:0000256" key="10">
    <source>
        <dbReference type="ARBA" id="ARBA00023232"/>
    </source>
</evidence>
<keyword evidence="10" id="KW-0585">Phenylalanine catabolism</keyword>
<dbReference type="InterPro" id="IPR036663">
    <property type="entry name" value="Fumarylacetoacetase_C_sf"/>
</dbReference>
<comment type="cofactor">
    <cofactor evidence="1">
        <name>Ca(2+)</name>
        <dbReference type="ChEBI" id="CHEBI:29108"/>
    </cofactor>
</comment>
<name>A0ABX8QQQ3_9ACTN</name>
<evidence type="ECO:0000259" key="11">
    <source>
        <dbReference type="Pfam" id="PF01557"/>
    </source>
</evidence>
<comment type="pathway">
    <text evidence="3">Amino-acid degradation; L-phenylalanine degradation; acetoacetate and fumarate from L-phenylalanine: step 6/6.</text>
</comment>
<keyword evidence="14" id="KW-1185">Reference proteome</keyword>
<evidence type="ECO:0000313" key="14">
    <source>
        <dbReference type="Proteomes" id="UP001049518"/>
    </source>
</evidence>
<dbReference type="EC" id="3.7.1.2" evidence="4"/>
<gene>
    <name evidence="13" type="ORF">AGRA3207_001950</name>
</gene>
<dbReference type="GO" id="GO:0016787">
    <property type="term" value="F:hydrolase activity"/>
    <property type="evidence" value="ECO:0007669"/>
    <property type="project" value="UniProtKB-KW"/>
</dbReference>
<dbReference type="Gene3D" id="2.30.30.230">
    <property type="entry name" value="Fumarylacetoacetase, N-terminal domain"/>
    <property type="match status" value="1"/>
</dbReference>
<evidence type="ECO:0000256" key="2">
    <source>
        <dbReference type="ARBA" id="ARBA00001946"/>
    </source>
</evidence>
<keyword evidence="6 13" id="KW-0378">Hydrolase</keyword>
<evidence type="ECO:0000256" key="4">
    <source>
        <dbReference type="ARBA" id="ARBA00012094"/>
    </source>
</evidence>
<evidence type="ECO:0000256" key="6">
    <source>
        <dbReference type="ARBA" id="ARBA00022801"/>
    </source>
</evidence>
<evidence type="ECO:0000256" key="7">
    <source>
        <dbReference type="ARBA" id="ARBA00022837"/>
    </source>
</evidence>
<protein>
    <recommendedName>
        <fullName evidence="4">fumarylacetoacetase</fullName>
        <ecNumber evidence="4">3.7.1.2</ecNumber>
    </recommendedName>
</protein>
<evidence type="ECO:0000259" key="12">
    <source>
        <dbReference type="Pfam" id="PF09298"/>
    </source>
</evidence>
<evidence type="ECO:0000256" key="3">
    <source>
        <dbReference type="ARBA" id="ARBA00004782"/>
    </source>
</evidence>
<sequence length="404" mass="43615">MVTVGDFGDATLPYGVFRAEGGSPRVGVAVGGLVLDVATVVGAPEEFVRPDLNRFLARGPHRWKEVRKALQERAASGVSPGQEGVHRIADVQMMLPVEVADFVDFFSGIEHATNAGRILRPGEEPLKPNYRYLPAGYHGRAGTVVVSGTDVVRPEGQIRHGEHVTVGPSARLDFELELGYVVGTPSTQGVPVPAEDFRDHVFGVVVLVDWSARDIQAWEYQPLGPFLAKSFATTISPWVVPLDALPWVDGPVQRPAVLDYLNTPEPRNPAVEIEVELNGVVISRVSAAGLYWSPAQQMAHMTRGGASLRTGDLYGTGTISSHDPSSAGSLLEISWGGERPFRLSGDETRTFLEDGDVVIVRASVPGEPDRSLVGGRRPIGDRYIGEARTVIRPAPSARWHPHPS</sequence>
<dbReference type="InterPro" id="IPR005959">
    <property type="entry name" value="Fumarylacetoacetase"/>
</dbReference>
<evidence type="ECO:0000256" key="9">
    <source>
        <dbReference type="ARBA" id="ARBA00022878"/>
    </source>
</evidence>
<dbReference type="Pfam" id="PF09298">
    <property type="entry name" value="FAA_hydrolase_N"/>
    <property type="match status" value="1"/>
</dbReference>
<evidence type="ECO:0000313" key="13">
    <source>
        <dbReference type="EMBL" id="QXJ21126.1"/>
    </source>
</evidence>